<reference evidence="1" key="1">
    <citation type="submission" date="2021-06" db="EMBL/GenBank/DDBJ databases">
        <title>Comparative genomics, transcriptomics and evolutionary studies reveal genomic signatures of adaptation to plant cell wall in hemibiotrophic fungi.</title>
        <authorList>
            <consortium name="DOE Joint Genome Institute"/>
            <person name="Baroncelli R."/>
            <person name="Diaz J.F."/>
            <person name="Benocci T."/>
            <person name="Peng M."/>
            <person name="Battaglia E."/>
            <person name="Haridas S."/>
            <person name="Andreopoulos W."/>
            <person name="Labutti K."/>
            <person name="Pangilinan J."/>
            <person name="Floch G.L."/>
            <person name="Makela M.R."/>
            <person name="Henrissat B."/>
            <person name="Grigoriev I.V."/>
            <person name="Crouch J.A."/>
            <person name="De Vries R.P."/>
            <person name="Sukno S.A."/>
            <person name="Thon M.R."/>
        </authorList>
    </citation>
    <scope>NUCLEOTIDE SEQUENCE</scope>
    <source>
        <strain evidence="1">CBS 125086</strain>
    </source>
</reference>
<proteinExistence type="predicted"/>
<dbReference type="EMBL" id="JAHLJV010000010">
    <property type="protein sequence ID" value="KAK1596973.1"/>
    <property type="molecule type" value="Genomic_DNA"/>
</dbReference>
<comment type="caution">
    <text evidence="1">The sequence shown here is derived from an EMBL/GenBank/DDBJ whole genome shotgun (WGS) entry which is preliminary data.</text>
</comment>
<evidence type="ECO:0000313" key="2">
    <source>
        <dbReference type="Proteomes" id="UP001230504"/>
    </source>
</evidence>
<dbReference type="Proteomes" id="UP001230504">
    <property type="component" value="Unassembled WGS sequence"/>
</dbReference>
<keyword evidence="2" id="KW-1185">Reference proteome</keyword>
<dbReference type="AlphaFoldDB" id="A0AAD8V960"/>
<evidence type="ECO:0000313" key="1">
    <source>
        <dbReference type="EMBL" id="KAK1596973.1"/>
    </source>
</evidence>
<dbReference type="GeneID" id="85437084"/>
<gene>
    <name evidence="1" type="ORF">LY79DRAFT_37301</name>
</gene>
<name>A0AAD8V960_9PEZI</name>
<sequence length="158" mass="17292">MLVYLLSLSVPHLPTFLSFARWALVQSQNSKRTPPSFHPNPSRPIPIPSHTHPIIPSSCFSTTSSLLSLPAKASELGTTPPASFVVRESDLNLPPPAPTSPHFSDLHPPSLHPPPRLLLSLFTLNTNFLFTTHTRFPLIISLNRSLSSSIFACDPDLS</sequence>
<organism evidence="1 2">
    <name type="scientific">Colletotrichum navitas</name>
    <dbReference type="NCBI Taxonomy" id="681940"/>
    <lineage>
        <taxon>Eukaryota</taxon>
        <taxon>Fungi</taxon>
        <taxon>Dikarya</taxon>
        <taxon>Ascomycota</taxon>
        <taxon>Pezizomycotina</taxon>
        <taxon>Sordariomycetes</taxon>
        <taxon>Hypocreomycetidae</taxon>
        <taxon>Glomerellales</taxon>
        <taxon>Glomerellaceae</taxon>
        <taxon>Colletotrichum</taxon>
        <taxon>Colletotrichum graminicola species complex</taxon>
    </lineage>
</organism>
<accession>A0AAD8V960</accession>
<dbReference type="RefSeq" id="XP_060417810.1">
    <property type="nucleotide sequence ID" value="XM_060552844.1"/>
</dbReference>
<protein>
    <submittedName>
        <fullName evidence="1">Uncharacterized protein</fullName>
    </submittedName>
</protein>